<evidence type="ECO:0000259" key="2">
    <source>
        <dbReference type="Pfam" id="PF09968"/>
    </source>
</evidence>
<dbReference type="AlphaFoldDB" id="A0A1H2XJN0"/>
<feature type="signal peptide" evidence="1">
    <location>
        <begin position="1"/>
        <end position="26"/>
    </location>
</feature>
<dbReference type="InterPro" id="IPR009078">
    <property type="entry name" value="Ferritin-like_SF"/>
</dbReference>
<accession>A0A1H2XJN0</accession>
<keyword evidence="1" id="KW-0732">Signal</keyword>
<name>A0A1H2XJN0_9FLAO</name>
<dbReference type="Proteomes" id="UP000199595">
    <property type="component" value="Unassembled WGS sequence"/>
</dbReference>
<dbReference type="Gene3D" id="1.20.1260.10">
    <property type="match status" value="1"/>
</dbReference>
<feature type="chain" id="PRO_5011730797" description="DUF2202 domain-containing protein" evidence="1">
    <location>
        <begin position="27"/>
        <end position="217"/>
    </location>
</feature>
<dbReference type="SUPFAM" id="SSF47240">
    <property type="entry name" value="Ferritin-like"/>
    <property type="match status" value="1"/>
</dbReference>
<dbReference type="STRING" id="762486.SAMN05444411_102492"/>
<keyword evidence="4" id="KW-1185">Reference proteome</keyword>
<dbReference type="CDD" id="cd01048">
    <property type="entry name" value="Ferritin_like_AB2"/>
    <property type="match status" value="1"/>
</dbReference>
<dbReference type="OrthoDB" id="9801086at2"/>
<dbReference type="RefSeq" id="WP_090121653.1">
    <property type="nucleotide sequence ID" value="NZ_FNNJ01000002.1"/>
</dbReference>
<evidence type="ECO:0000313" key="4">
    <source>
        <dbReference type="Proteomes" id="UP000199595"/>
    </source>
</evidence>
<proteinExistence type="predicted"/>
<feature type="domain" description="DUF2202" evidence="2">
    <location>
        <begin position="52"/>
        <end position="209"/>
    </location>
</feature>
<dbReference type="EMBL" id="FNNJ01000002">
    <property type="protein sequence ID" value="SDW93101.1"/>
    <property type="molecule type" value="Genomic_DNA"/>
</dbReference>
<dbReference type="PROSITE" id="PS51257">
    <property type="entry name" value="PROKAR_LIPOPROTEIN"/>
    <property type="match status" value="1"/>
</dbReference>
<protein>
    <recommendedName>
        <fullName evidence="2">DUF2202 domain-containing protein</fullName>
    </recommendedName>
</protein>
<organism evidence="3 4">
    <name type="scientific">Lutibacter oricola</name>
    <dbReference type="NCBI Taxonomy" id="762486"/>
    <lineage>
        <taxon>Bacteria</taxon>
        <taxon>Pseudomonadati</taxon>
        <taxon>Bacteroidota</taxon>
        <taxon>Flavobacteriia</taxon>
        <taxon>Flavobacteriales</taxon>
        <taxon>Flavobacteriaceae</taxon>
        <taxon>Lutibacter</taxon>
    </lineage>
</organism>
<evidence type="ECO:0000256" key="1">
    <source>
        <dbReference type="SAM" id="SignalP"/>
    </source>
</evidence>
<gene>
    <name evidence="3" type="ORF">SAMN05444411_102492</name>
</gene>
<evidence type="ECO:0000313" key="3">
    <source>
        <dbReference type="EMBL" id="SDW93101.1"/>
    </source>
</evidence>
<reference evidence="3 4" key="1">
    <citation type="submission" date="2016-10" db="EMBL/GenBank/DDBJ databases">
        <authorList>
            <person name="de Groot N.N."/>
        </authorList>
    </citation>
    <scope>NUCLEOTIDE SEQUENCE [LARGE SCALE GENOMIC DNA]</scope>
    <source>
        <strain evidence="3 4">DSM 24956</strain>
    </source>
</reference>
<dbReference type="InterPro" id="IPR012347">
    <property type="entry name" value="Ferritin-like"/>
</dbReference>
<dbReference type="InterPro" id="IPR019243">
    <property type="entry name" value="DUF2202"/>
</dbReference>
<sequence>MKLLKINISVFLLLTLVLSCNSNSNSEDILDVEIIETTGNELNSTLSEEEIGDLLFLREEEKLARDVYLYAYSVYNTTIFKNIAASEQTHMDAILVLLNTYNIEDPILAEQGKFSNEILQNLYISLIEKCNISLLDALIVGNTIEDLDINDIELNENRTEKEDLLLVYASLKCGSRNHLRNFNNQLINNVGTYTPQYINQETFNNIIISENEKCGSN</sequence>
<dbReference type="Pfam" id="PF09968">
    <property type="entry name" value="DUF2202"/>
    <property type="match status" value="1"/>
</dbReference>